<evidence type="ECO:0000259" key="1">
    <source>
        <dbReference type="Pfam" id="PF01467"/>
    </source>
</evidence>
<name>A0A813KLP3_POLGL</name>
<dbReference type="InterPro" id="IPR014729">
    <property type="entry name" value="Rossmann-like_a/b/a_fold"/>
</dbReference>
<dbReference type="GO" id="GO:0004515">
    <property type="term" value="F:nicotinate-nucleotide adenylyltransferase activity"/>
    <property type="evidence" value="ECO:0007669"/>
    <property type="project" value="TreeGrafter"/>
</dbReference>
<feature type="non-terminal residue" evidence="2">
    <location>
        <position position="1"/>
    </location>
</feature>
<protein>
    <recommendedName>
        <fullName evidence="1">Cytidyltransferase-like domain-containing protein</fullName>
    </recommendedName>
</protein>
<dbReference type="Proteomes" id="UP000626109">
    <property type="component" value="Unassembled WGS sequence"/>
</dbReference>
<gene>
    <name evidence="2" type="ORF">PGLA2088_LOCUS34820</name>
</gene>
<dbReference type="InterPro" id="IPR004821">
    <property type="entry name" value="Cyt_trans-like"/>
</dbReference>
<dbReference type="PANTHER" id="PTHR12039">
    <property type="entry name" value="NICOTINAMIDE MONONUCLEOTIDE ADENYLYLTRANSFERASE"/>
    <property type="match status" value="1"/>
</dbReference>
<dbReference type="PANTHER" id="PTHR12039:SF0">
    <property type="entry name" value="NICOTINAMIDE-NUCLEOTIDE ADENYLYLTRANSFERASE"/>
    <property type="match status" value="1"/>
</dbReference>
<reference evidence="2" key="1">
    <citation type="submission" date="2021-02" db="EMBL/GenBank/DDBJ databases">
        <authorList>
            <person name="Dougan E. K."/>
            <person name="Rhodes N."/>
            <person name="Thang M."/>
            <person name="Chan C."/>
        </authorList>
    </citation>
    <scope>NUCLEOTIDE SEQUENCE</scope>
</reference>
<organism evidence="2 3">
    <name type="scientific">Polarella glacialis</name>
    <name type="common">Dinoflagellate</name>
    <dbReference type="NCBI Taxonomy" id="89957"/>
    <lineage>
        <taxon>Eukaryota</taxon>
        <taxon>Sar</taxon>
        <taxon>Alveolata</taxon>
        <taxon>Dinophyceae</taxon>
        <taxon>Suessiales</taxon>
        <taxon>Suessiaceae</taxon>
        <taxon>Polarella</taxon>
    </lineage>
</organism>
<dbReference type="SUPFAM" id="SSF52374">
    <property type="entry name" value="Nucleotidylyl transferase"/>
    <property type="match status" value="1"/>
</dbReference>
<dbReference type="EMBL" id="CAJNNW010031608">
    <property type="protein sequence ID" value="CAE8708163.1"/>
    <property type="molecule type" value="Genomic_DNA"/>
</dbReference>
<dbReference type="Gene3D" id="3.40.50.620">
    <property type="entry name" value="HUPs"/>
    <property type="match status" value="1"/>
</dbReference>
<dbReference type="AlphaFoldDB" id="A0A813KLP3"/>
<dbReference type="InterPro" id="IPR051182">
    <property type="entry name" value="Euk_NMN_adenylyltrnsfrase"/>
</dbReference>
<comment type="caution">
    <text evidence="2">The sequence shown here is derived from an EMBL/GenBank/DDBJ whole genome shotgun (WGS) entry which is preliminary data.</text>
</comment>
<sequence length="202" mass="22394">NYEVVGGYLSPVHASYGKSSLAPAEHRLGMLHAAVEDSDWLMADGWECSCQEQWTRTALVLARFAEELSKVEVSVGDAPPETGLIRTVMLCGGDVLEGFAKVKPDGEALWSDEDLEVILGQNGVVCIERDGADLDAFVESHPVLRQRAEHITMVRPRVHTGISSTVVRQHLAAGESIRYLVPEGVRSYINEHRLHELPNWRR</sequence>
<accession>A0A813KLP3</accession>
<feature type="domain" description="Cytidyltransferase-like" evidence="1">
    <location>
        <begin position="16"/>
        <end position="169"/>
    </location>
</feature>
<dbReference type="Pfam" id="PF01467">
    <property type="entry name" value="CTP_transf_like"/>
    <property type="match status" value="1"/>
</dbReference>
<evidence type="ECO:0000313" key="3">
    <source>
        <dbReference type="Proteomes" id="UP000626109"/>
    </source>
</evidence>
<dbReference type="GO" id="GO:0009435">
    <property type="term" value="P:NAD+ biosynthetic process"/>
    <property type="evidence" value="ECO:0007669"/>
    <property type="project" value="TreeGrafter"/>
</dbReference>
<evidence type="ECO:0000313" key="2">
    <source>
        <dbReference type="EMBL" id="CAE8708163.1"/>
    </source>
</evidence>
<proteinExistence type="predicted"/>
<dbReference type="GO" id="GO:0000309">
    <property type="term" value="F:nicotinamide-nucleotide adenylyltransferase activity"/>
    <property type="evidence" value="ECO:0007669"/>
    <property type="project" value="TreeGrafter"/>
</dbReference>